<organism evidence="1">
    <name type="scientific">Anguilla anguilla</name>
    <name type="common">European freshwater eel</name>
    <name type="synonym">Muraena anguilla</name>
    <dbReference type="NCBI Taxonomy" id="7936"/>
    <lineage>
        <taxon>Eukaryota</taxon>
        <taxon>Metazoa</taxon>
        <taxon>Chordata</taxon>
        <taxon>Craniata</taxon>
        <taxon>Vertebrata</taxon>
        <taxon>Euteleostomi</taxon>
        <taxon>Actinopterygii</taxon>
        <taxon>Neopterygii</taxon>
        <taxon>Teleostei</taxon>
        <taxon>Anguilliformes</taxon>
        <taxon>Anguillidae</taxon>
        <taxon>Anguilla</taxon>
    </lineage>
</organism>
<protein>
    <submittedName>
        <fullName evidence="1">Uncharacterized protein</fullName>
    </submittedName>
</protein>
<evidence type="ECO:0000313" key="1">
    <source>
        <dbReference type="EMBL" id="JAH71305.1"/>
    </source>
</evidence>
<dbReference type="EMBL" id="GBXM01037272">
    <property type="protein sequence ID" value="JAH71305.1"/>
    <property type="molecule type" value="Transcribed_RNA"/>
</dbReference>
<reference evidence="1" key="2">
    <citation type="journal article" date="2015" name="Fish Shellfish Immunol.">
        <title>Early steps in the European eel (Anguilla anguilla)-Vibrio vulnificus interaction in the gills: Role of the RtxA13 toxin.</title>
        <authorList>
            <person name="Callol A."/>
            <person name="Pajuelo D."/>
            <person name="Ebbesson L."/>
            <person name="Teles M."/>
            <person name="MacKenzie S."/>
            <person name="Amaro C."/>
        </authorList>
    </citation>
    <scope>NUCLEOTIDE SEQUENCE</scope>
</reference>
<proteinExistence type="predicted"/>
<sequence>MGSSPPAFRFPERHSFLFNNKQPLARSYVHWKSILALMEL</sequence>
<name>A0A0E9V1K8_ANGAN</name>
<dbReference type="AlphaFoldDB" id="A0A0E9V1K8"/>
<reference evidence="1" key="1">
    <citation type="submission" date="2014-11" db="EMBL/GenBank/DDBJ databases">
        <authorList>
            <person name="Amaro Gonzalez C."/>
        </authorList>
    </citation>
    <scope>NUCLEOTIDE SEQUENCE</scope>
</reference>
<accession>A0A0E9V1K8</accession>